<dbReference type="GO" id="GO:0005886">
    <property type="term" value="C:plasma membrane"/>
    <property type="evidence" value="ECO:0007669"/>
    <property type="project" value="UniProtKB-SubCell"/>
</dbReference>
<evidence type="ECO:0000256" key="6">
    <source>
        <dbReference type="ARBA" id="ARBA00022989"/>
    </source>
</evidence>
<dbReference type="Pfam" id="PF03553">
    <property type="entry name" value="Na_H_antiporter"/>
    <property type="match status" value="1"/>
</dbReference>
<evidence type="ECO:0000256" key="4">
    <source>
        <dbReference type="ARBA" id="ARBA00022475"/>
    </source>
</evidence>
<dbReference type="RefSeq" id="WP_008909252.1">
    <property type="nucleotide sequence ID" value="NZ_CAKP01000098.1"/>
</dbReference>
<keyword evidence="6 9" id="KW-1133">Transmembrane helix</keyword>
<evidence type="ECO:0000256" key="1">
    <source>
        <dbReference type="ARBA" id="ARBA00004651"/>
    </source>
</evidence>
<dbReference type="STRING" id="857293.CAAU_1911"/>
<feature type="transmembrane region" description="Helical" evidence="9">
    <location>
        <begin position="98"/>
        <end position="129"/>
    </location>
</feature>
<evidence type="ECO:0000256" key="9">
    <source>
        <dbReference type="SAM" id="Phobius"/>
    </source>
</evidence>
<sequence length="429" mass="47209">MVYFIFLLLFIFIFISMLLNISIIYPLIIGLLLFSFYSYKLGFSFNEILKMIFKGGKKSTVVIKIFILIGAVMGVWLSSGVVPYIVYLGIKFMNPKFFLVYTFIICSITSYLIGSAFGTVGTIGIALIILAKGAGININLAAGAILSGSFFGDRCSPMSSSANLVANLTETELYVNVKNMIKNSLIPTFITILIYLLLSINLNISMVNKNIVKDISKEFILTPYLLLPAIIIIILSLFKVDVKKSISVSIIAAIFLDIFVQNRSIVETLKYMIFGFKIDNNNLVAQIIKGGGILSMLKVSIIVFLSSAYSGIFEETKILKKLEEGIASLSKRIGNTPSTIMVSIITSMIGFTQALAVILAVQFVKGIYKDKYKLALDIENSAIVIAPLIPWNIAGAVPASIMGVNNGLIIYAVYLYVLPIYNIILSKRR</sequence>
<comment type="subcellular location">
    <subcellularLocation>
        <location evidence="1">Cell membrane</location>
        <topology evidence="1">Multi-pass membrane protein</topology>
    </subcellularLocation>
</comment>
<dbReference type="eggNOG" id="COG1757">
    <property type="taxonomic scope" value="Bacteria"/>
</dbReference>
<evidence type="ECO:0000256" key="8">
    <source>
        <dbReference type="ARBA" id="ARBA00038435"/>
    </source>
</evidence>
<evidence type="ECO:0000256" key="2">
    <source>
        <dbReference type="ARBA" id="ARBA00022448"/>
    </source>
</evidence>
<keyword evidence="5 9" id="KW-0812">Transmembrane</keyword>
<dbReference type="PANTHER" id="PTHR33451:SF3">
    <property type="entry name" value="MALATE-2H(+)_NA(+)-LACTATE ANTIPORTER"/>
    <property type="match status" value="1"/>
</dbReference>
<dbReference type="EMBL" id="CAKP01000098">
    <property type="protein sequence ID" value="CCJ33995.1"/>
    <property type="molecule type" value="Genomic_DNA"/>
</dbReference>
<protein>
    <submittedName>
        <fullName evidence="11">Malate Na(+) symporter</fullName>
    </submittedName>
</protein>
<feature type="transmembrane region" description="Helical" evidence="9">
    <location>
        <begin position="287"/>
        <end position="312"/>
    </location>
</feature>
<name>I7K8W4_9CLOT</name>
<feature type="transmembrane region" description="Helical" evidence="9">
    <location>
        <begin position="246"/>
        <end position="266"/>
    </location>
</feature>
<evidence type="ECO:0000313" key="11">
    <source>
        <dbReference type="EMBL" id="CCJ33995.1"/>
    </source>
</evidence>
<comment type="similarity">
    <text evidence="8">Belongs to the NhaC Na(+)/H(+) (TC 2.A.35) antiporter family.</text>
</comment>
<dbReference type="AlphaFoldDB" id="I7K8W4"/>
<dbReference type="OrthoDB" id="9762978at2"/>
<dbReference type="InterPro" id="IPR018461">
    <property type="entry name" value="Na/H_Antiport_NhaC-like_C"/>
</dbReference>
<feature type="transmembrane region" description="Helical" evidence="9">
    <location>
        <begin position="6"/>
        <end position="39"/>
    </location>
</feature>
<gene>
    <name evidence="11" type="ORF">CAAU_1911</name>
</gene>
<evidence type="ECO:0000256" key="3">
    <source>
        <dbReference type="ARBA" id="ARBA00022449"/>
    </source>
</evidence>
<feature type="domain" description="Na+/H+ antiporter NhaC-like C-terminal" evidence="10">
    <location>
        <begin position="150"/>
        <end position="425"/>
    </location>
</feature>
<comment type="caution">
    <text evidence="11">The sequence shown here is derived from an EMBL/GenBank/DDBJ whole genome shotgun (WGS) entry which is preliminary data.</text>
</comment>
<feature type="transmembrane region" description="Helical" evidence="9">
    <location>
        <begin position="219"/>
        <end position="240"/>
    </location>
</feature>
<dbReference type="GO" id="GO:0015297">
    <property type="term" value="F:antiporter activity"/>
    <property type="evidence" value="ECO:0007669"/>
    <property type="project" value="UniProtKB-KW"/>
</dbReference>
<evidence type="ECO:0000259" key="10">
    <source>
        <dbReference type="Pfam" id="PF03553"/>
    </source>
</evidence>
<dbReference type="Proteomes" id="UP000007652">
    <property type="component" value="Unassembled WGS sequence"/>
</dbReference>
<keyword evidence="3" id="KW-0050">Antiport</keyword>
<evidence type="ECO:0000313" key="12">
    <source>
        <dbReference type="Proteomes" id="UP000007652"/>
    </source>
</evidence>
<feature type="transmembrane region" description="Helical" evidence="9">
    <location>
        <begin position="60"/>
        <end position="86"/>
    </location>
</feature>
<evidence type="ECO:0000256" key="5">
    <source>
        <dbReference type="ARBA" id="ARBA00022692"/>
    </source>
</evidence>
<dbReference type="PANTHER" id="PTHR33451">
    <property type="entry name" value="MALATE-2H(+)/NA(+)-LACTATE ANTIPORTER"/>
    <property type="match status" value="1"/>
</dbReference>
<proteinExistence type="inferred from homology"/>
<feature type="transmembrane region" description="Helical" evidence="9">
    <location>
        <begin position="185"/>
        <end position="207"/>
    </location>
</feature>
<reference evidence="11 12" key="1">
    <citation type="journal article" date="2011" name="J. Bacteriol.">
        <title>Draft genome sequence of Caloramator australicus strain RC3T, a thermoanaerobe from the Great Artesian Basin of Australia.</title>
        <authorList>
            <person name="Ogg C.D."/>
            <person name="Patel B.K.C."/>
        </authorList>
    </citation>
    <scope>NUCLEOTIDE SEQUENCE [LARGE SCALE GENOMIC DNA]</scope>
    <source>
        <strain evidence="11 12">RC3</strain>
    </source>
</reference>
<keyword evidence="12" id="KW-1185">Reference proteome</keyword>
<feature type="transmembrane region" description="Helical" evidence="9">
    <location>
        <begin position="382"/>
        <end position="402"/>
    </location>
</feature>
<keyword evidence="7 9" id="KW-0472">Membrane</keyword>
<dbReference type="InterPro" id="IPR052180">
    <property type="entry name" value="NhaC_Na-H+_Antiporter"/>
</dbReference>
<keyword evidence="2" id="KW-0813">Transport</keyword>
<keyword evidence="4" id="KW-1003">Cell membrane</keyword>
<accession>I7K8W4</accession>
<evidence type="ECO:0000256" key="7">
    <source>
        <dbReference type="ARBA" id="ARBA00023136"/>
    </source>
</evidence>
<organism evidence="11 12">
    <name type="scientific">Caloramator australicus RC3</name>
    <dbReference type="NCBI Taxonomy" id="857293"/>
    <lineage>
        <taxon>Bacteria</taxon>
        <taxon>Bacillati</taxon>
        <taxon>Bacillota</taxon>
        <taxon>Clostridia</taxon>
        <taxon>Eubacteriales</taxon>
        <taxon>Clostridiaceae</taxon>
        <taxon>Caloramator</taxon>
    </lineage>
</organism>
<feature type="transmembrane region" description="Helical" evidence="9">
    <location>
        <begin position="408"/>
        <end position="425"/>
    </location>
</feature>
<feature type="transmembrane region" description="Helical" evidence="9">
    <location>
        <begin position="340"/>
        <end position="361"/>
    </location>
</feature>